<dbReference type="STRING" id="391037.Sare_0189"/>
<dbReference type="HOGENOM" id="CLU_2939029_0_0_11"/>
<protein>
    <submittedName>
        <fullName evidence="1">Uncharacterized protein</fullName>
    </submittedName>
</protein>
<dbReference type="KEGG" id="saq:Sare_0189"/>
<organism evidence="1">
    <name type="scientific">Salinispora arenicola (strain CNS-205)</name>
    <dbReference type="NCBI Taxonomy" id="391037"/>
    <lineage>
        <taxon>Bacteria</taxon>
        <taxon>Bacillati</taxon>
        <taxon>Actinomycetota</taxon>
        <taxon>Actinomycetes</taxon>
        <taxon>Micromonosporales</taxon>
        <taxon>Micromonosporaceae</taxon>
        <taxon>Salinispora</taxon>
    </lineage>
</organism>
<dbReference type="AlphaFoldDB" id="A8LXQ8"/>
<accession>A8LXQ8</accession>
<reference evidence="1" key="1">
    <citation type="submission" date="2007-10" db="EMBL/GenBank/DDBJ databases">
        <title>Complete sequence of Salinispora arenicola CNS-205.</title>
        <authorList>
            <consortium name="US DOE Joint Genome Institute"/>
            <person name="Copeland A."/>
            <person name="Lucas S."/>
            <person name="Lapidus A."/>
            <person name="Barry K."/>
            <person name="Glavina del Rio T."/>
            <person name="Dalin E."/>
            <person name="Tice H."/>
            <person name="Pitluck S."/>
            <person name="Foster B."/>
            <person name="Schmutz J."/>
            <person name="Larimer F."/>
            <person name="Land M."/>
            <person name="Hauser L."/>
            <person name="Kyrpides N."/>
            <person name="Ivanova N."/>
            <person name="Jensen P.R."/>
            <person name="Moore B.S."/>
            <person name="Penn K."/>
            <person name="Jenkins C."/>
            <person name="Udwary D."/>
            <person name="Xiang L."/>
            <person name="Gontang E."/>
            <person name="Richardson P."/>
        </authorList>
    </citation>
    <scope>NUCLEOTIDE SEQUENCE [LARGE SCALE GENOMIC DNA]</scope>
    <source>
        <strain evidence="1">CNS-205</strain>
    </source>
</reference>
<name>A8LXQ8_SALAI</name>
<evidence type="ECO:0000313" key="1">
    <source>
        <dbReference type="EMBL" id="ABV96124.1"/>
    </source>
</evidence>
<proteinExistence type="predicted"/>
<dbReference type="EMBL" id="CP000850">
    <property type="protein sequence ID" value="ABV96124.1"/>
    <property type="molecule type" value="Genomic_DNA"/>
</dbReference>
<gene>
    <name evidence="1" type="ordered locus">Sare_0189</name>
</gene>
<sequence length="60" mass="6542">MRRLGYGRNLRAVRPIVRRVGRYRNAGLISLLVNEISPARSSYATDACGWAAEGNDPPGA</sequence>